<dbReference type="InterPro" id="IPR043001">
    <property type="entry name" value="IP5_2-K_N_lobe"/>
</dbReference>
<protein>
    <recommendedName>
        <fullName evidence="3 8">Inositol-pentakisphosphate 2-kinase</fullName>
        <ecNumber evidence="2 8">2.7.1.158</ecNumber>
    </recommendedName>
</protein>
<evidence type="ECO:0000256" key="4">
    <source>
        <dbReference type="ARBA" id="ARBA00022679"/>
    </source>
</evidence>
<dbReference type="EMBL" id="WTXG01000003">
    <property type="protein sequence ID" value="KAI0306798.1"/>
    <property type="molecule type" value="Genomic_DNA"/>
</dbReference>
<gene>
    <name evidence="9" type="ORF">B0F90DRAFT_1693366</name>
</gene>
<dbReference type="PANTHER" id="PTHR14456:SF2">
    <property type="entry name" value="INOSITOL-PENTAKISPHOSPHATE 2-KINASE"/>
    <property type="match status" value="1"/>
</dbReference>
<dbReference type="GO" id="GO:0035299">
    <property type="term" value="F:inositol-1,3,4,5,6-pentakisphosphate 2-kinase activity"/>
    <property type="evidence" value="ECO:0007669"/>
    <property type="project" value="UniProtKB-EC"/>
</dbReference>
<evidence type="ECO:0000256" key="1">
    <source>
        <dbReference type="ARBA" id="ARBA00001774"/>
    </source>
</evidence>
<dbReference type="InterPro" id="IPR009286">
    <property type="entry name" value="Ins_P5_2-kin"/>
</dbReference>
<dbReference type="GO" id="GO:0032958">
    <property type="term" value="P:inositol phosphate biosynthetic process"/>
    <property type="evidence" value="ECO:0007669"/>
    <property type="project" value="TreeGrafter"/>
</dbReference>
<comment type="catalytic activity">
    <reaction evidence="1 8">
        <text>1D-myo-inositol 1,3,4,5,6-pentakisphosphate + ATP = 1D-myo-inositol hexakisphosphate + ADP + H(+)</text>
        <dbReference type="Rhea" id="RHEA:20313"/>
        <dbReference type="ChEBI" id="CHEBI:15378"/>
        <dbReference type="ChEBI" id="CHEBI:30616"/>
        <dbReference type="ChEBI" id="CHEBI:57733"/>
        <dbReference type="ChEBI" id="CHEBI:58130"/>
        <dbReference type="ChEBI" id="CHEBI:456216"/>
        <dbReference type="EC" id="2.7.1.158"/>
    </reaction>
</comment>
<accession>A0AAD4MAY2</accession>
<dbReference type="Gene3D" id="3.30.200.110">
    <property type="entry name" value="Inositol-pentakisphosphate 2-kinase, N-lobe"/>
    <property type="match status" value="1"/>
</dbReference>
<keyword evidence="5 8" id="KW-0547">Nucleotide-binding</keyword>
<evidence type="ECO:0000256" key="5">
    <source>
        <dbReference type="ARBA" id="ARBA00022741"/>
    </source>
</evidence>
<evidence type="ECO:0000256" key="8">
    <source>
        <dbReference type="RuleBase" id="RU364126"/>
    </source>
</evidence>
<evidence type="ECO:0000313" key="9">
    <source>
        <dbReference type="EMBL" id="KAI0306798.1"/>
    </source>
</evidence>
<dbReference type="AlphaFoldDB" id="A0AAD4MAY2"/>
<comment type="function">
    <text evidence="8">Phosphorylates Ins(1,3,4,5,6)P5 at position 2 to form Ins(1,2,3,4,5,6)P6 (InsP6 or phytate).</text>
</comment>
<keyword evidence="7 8" id="KW-0067">ATP-binding</keyword>
<keyword evidence="10" id="KW-1185">Reference proteome</keyword>
<evidence type="ECO:0000256" key="2">
    <source>
        <dbReference type="ARBA" id="ARBA00012023"/>
    </source>
</evidence>
<reference evidence="9" key="1">
    <citation type="journal article" date="2022" name="New Phytol.">
        <title>Evolutionary transition to the ectomycorrhizal habit in the genomes of a hyperdiverse lineage of mushroom-forming fungi.</title>
        <authorList>
            <person name="Looney B."/>
            <person name="Miyauchi S."/>
            <person name="Morin E."/>
            <person name="Drula E."/>
            <person name="Courty P.E."/>
            <person name="Kohler A."/>
            <person name="Kuo A."/>
            <person name="LaButti K."/>
            <person name="Pangilinan J."/>
            <person name="Lipzen A."/>
            <person name="Riley R."/>
            <person name="Andreopoulos W."/>
            <person name="He G."/>
            <person name="Johnson J."/>
            <person name="Nolan M."/>
            <person name="Tritt A."/>
            <person name="Barry K.W."/>
            <person name="Grigoriev I.V."/>
            <person name="Nagy L.G."/>
            <person name="Hibbett D."/>
            <person name="Henrissat B."/>
            <person name="Matheny P.B."/>
            <person name="Labbe J."/>
            <person name="Martin F.M."/>
        </authorList>
    </citation>
    <scope>NUCLEOTIDE SEQUENCE</scope>
    <source>
        <strain evidence="9">BPL690</strain>
    </source>
</reference>
<dbReference type="EC" id="2.7.1.158" evidence="2 8"/>
<dbReference type="PANTHER" id="PTHR14456">
    <property type="entry name" value="INOSITOL POLYPHOSPHATE KINASE 1"/>
    <property type="match status" value="1"/>
</dbReference>
<sequence>MLSLSLSLSETSPAEWKYISEGGATVVFSYQGPNHPVLTGKVLRLRKTPRAREGNGTPGDPDPHPITDEFTVEFQQKVISPRVYGNTWLQAFSAYHEPSRPLERRTISMIDISRRTGVLALDLIGGVSCAVEVKPKWGFLPNPIHLSQESRPIKTRNCRTCMYARLKQTEGKNAAMHYCPLDLFSGSRKRLEYALKGLWDSWVQSNGSINNLRVFSHGKIVRPNDGLTFQAWSRESFSLPPDAALTSIKSRFIDSLLPEFLHTSLLNHISTLQRSLDSLDCEGFAKLVELTRIESAGLGDNRDVNPLDADSMQPTMEDWVSFVDIFLSPEHQKNSSFKPSNLRYHTLAYLLSATFKDCSLIITLRPRSAHEESSSIKVIDLDFKSVNKIPGWFNLDEKIVKVYANIHAGMRKECIEGNSESEYDSCPTSTRAG</sequence>
<keyword evidence="6 8" id="KW-0418">Kinase</keyword>
<evidence type="ECO:0000256" key="7">
    <source>
        <dbReference type="ARBA" id="ARBA00022840"/>
    </source>
</evidence>
<dbReference type="Pfam" id="PF06090">
    <property type="entry name" value="Ins_P5_2-kin"/>
    <property type="match status" value="1"/>
</dbReference>
<evidence type="ECO:0000256" key="6">
    <source>
        <dbReference type="ARBA" id="ARBA00022777"/>
    </source>
</evidence>
<name>A0AAD4MAY2_9AGAM</name>
<dbReference type="GO" id="GO:0005524">
    <property type="term" value="F:ATP binding"/>
    <property type="evidence" value="ECO:0007669"/>
    <property type="project" value="UniProtKB-KW"/>
</dbReference>
<comment type="domain">
    <text evidence="8">The EXKPK motif is conserved in inositol-pentakisphosphate 2-kinases of both family 1 and 2.</text>
</comment>
<evidence type="ECO:0000256" key="3">
    <source>
        <dbReference type="ARBA" id="ARBA00014846"/>
    </source>
</evidence>
<dbReference type="Proteomes" id="UP001203297">
    <property type="component" value="Unassembled WGS sequence"/>
</dbReference>
<keyword evidence="4 8" id="KW-0808">Transferase</keyword>
<proteinExistence type="predicted"/>
<evidence type="ECO:0000313" key="10">
    <source>
        <dbReference type="Proteomes" id="UP001203297"/>
    </source>
</evidence>
<dbReference type="GO" id="GO:0005634">
    <property type="term" value="C:nucleus"/>
    <property type="evidence" value="ECO:0007669"/>
    <property type="project" value="TreeGrafter"/>
</dbReference>
<comment type="caution">
    <text evidence="9">The sequence shown here is derived from an EMBL/GenBank/DDBJ whole genome shotgun (WGS) entry which is preliminary data.</text>
</comment>
<organism evidence="9 10">
    <name type="scientific">Multifurca ochricompacta</name>
    <dbReference type="NCBI Taxonomy" id="376703"/>
    <lineage>
        <taxon>Eukaryota</taxon>
        <taxon>Fungi</taxon>
        <taxon>Dikarya</taxon>
        <taxon>Basidiomycota</taxon>
        <taxon>Agaricomycotina</taxon>
        <taxon>Agaricomycetes</taxon>
        <taxon>Russulales</taxon>
        <taxon>Russulaceae</taxon>
        <taxon>Multifurca</taxon>
    </lineage>
</organism>